<protein>
    <submittedName>
        <fullName evidence="1">CLUMA_CG011271, isoform A</fullName>
    </submittedName>
</protein>
<reference evidence="1 2" key="1">
    <citation type="submission" date="2015-04" db="EMBL/GenBank/DDBJ databases">
        <authorList>
            <person name="Syromyatnikov M.Y."/>
            <person name="Popov V.N."/>
        </authorList>
    </citation>
    <scope>NUCLEOTIDE SEQUENCE [LARGE SCALE GENOMIC DNA]</scope>
</reference>
<sequence length="66" mass="7623">MSVVSSKLPVGSFVFTSNQTRQQQSDVEREFIVECKFSPKAHHLVLRLLNEFPSANRDEQKTCFYS</sequence>
<dbReference type="EMBL" id="CVRI01000047">
    <property type="protein sequence ID" value="CRK97896.1"/>
    <property type="molecule type" value="Genomic_DNA"/>
</dbReference>
<proteinExistence type="predicted"/>
<gene>
    <name evidence="1" type="ORF">CLUMA_CG011271</name>
</gene>
<keyword evidence="2" id="KW-1185">Reference proteome</keyword>
<name>A0A1J1ICE0_9DIPT</name>
<organism evidence="1 2">
    <name type="scientific">Clunio marinus</name>
    <dbReference type="NCBI Taxonomy" id="568069"/>
    <lineage>
        <taxon>Eukaryota</taxon>
        <taxon>Metazoa</taxon>
        <taxon>Ecdysozoa</taxon>
        <taxon>Arthropoda</taxon>
        <taxon>Hexapoda</taxon>
        <taxon>Insecta</taxon>
        <taxon>Pterygota</taxon>
        <taxon>Neoptera</taxon>
        <taxon>Endopterygota</taxon>
        <taxon>Diptera</taxon>
        <taxon>Nematocera</taxon>
        <taxon>Chironomoidea</taxon>
        <taxon>Chironomidae</taxon>
        <taxon>Clunio</taxon>
    </lineage>
</organism>
<dbReference type="Proteomes" id="UP000183832">
    <property type="component" value="Unassembled WGS sequence"/>
</dbReference>
<evidence type="ECO:0000313" key="2">
    <source>
        <dbReference type="Proteomes" id="UP000183832"/>
    </source>
</evidence>
<evidence type="ECO:0000313" key="1">
    <source>
        <dbReference type="EMBL" id="CRK97896.1"/>
    </source>
</evidence>
<dbReference type="AlphaFoldDB" id="A0A1J1ICE0"/>
<accession>A0A1J1ICE0</accession>